<dbReference type="PIRSF" id="PIRSF032209">
    <property type="entry name" value="UCP032209"/>
    <property type="match status" value="1"/>
</dbReference>
<comment type="caution">
    <text evidence="1">The sequence shown here is derived from an EMBL/GenBank/DDBJ whole genome shotgun (WGS) entry which is preliminary data.</text>
</comment>
<dbReference type="InterPro" id="IPR012441">
    <property type="entry name" value="DUF1643"/>
</dbReference>
<dbReference type="OrthoDB" id="9807577at2"/>
<evidence type="ECO:0000313" key="2">
    <source>
        <dbReference type="Proteomes" id="UP000215181"/>
    </source>
</evidence>
<dbReference type="Proteomes" id="UP000215181">
    <property type="component" value="Unassembled WGS sequence"/>
</dbReference>
<dbReference type="RefSeq" id="WP_094269654.1">
    <property type="nucleotide sequence ID" value="NZ_NOIH01000035.1"/>
</dbReference>
<dbReference type="Pfam" id="PF07799">
    <property type="entry name" value="DUF1643"/>
    <property type="match status" value="1"/>
</dbReference>
<sequence length="155" mass="17158">MKTDAKLSECRQYRYALWRTWDDSKPYAMFVGLNPSTADETDDDPTIRRCIGFAKDWGYGGLCMANLFAYRATDPSNMFSAQDPIGPQNDVWLERLAKDAGIVVAAWGNHGGHLGRSKIVSALIPNLQCLKVNKSGEPAHPLYQPSTAKPIAFHA</sequence>
<reference evidence="1 2" key="1">
    <citation type="submission" date="2017-07" db="EMBL/GenBank/DDBJ databases">
        <title>Thauera sp. KNDSS-Mac4 genome sequence and assembly.</title>
        <authorList>
            <person name="Mayilraj S."/>
        </authorList>
    </citation>
    <scope>NUCLEOTIDE SEQUENCE [LARGE SCALE GENOMIC DNA]</scope>
    <source>
        <strain evidence="1 2">KNDSS-Mac4</strain>
    </source>
</reference>
<dbReference type="InterPro" id="IPR016992">
    <property type="entry name" value="UCP032209"/>
</dbReference>
<accession>A0A235EVA8</accession>
<keyword evidence="2" id="KW-1185">Reference proteome</keyword>
<proteinExistence type="predicted"/>
<dbReference type="EMBL" id="NOIH01000035">
    <property type="protein sequence ID" value="OYD52517.1"/>
    <property type="molecule type" value="Genomic_DNA"/>
</dbReference>
<gene>
    <name evidence="1" type="ORF">CGK74_17390</name>
</gene>
<organism evidence="1 2">
    <name type="scientific">Thauera propionica</name>
    <dbReference type="NCBI Taxonomy" id="2019431"/>
    <lineage>
        <taxon>Bacteria</taxon>
        <taxon>Pseudomonadati</taxon>
        <taxon>Pseudomonadota</taxon>
        <taxon>Betaproteobacteria</taxon>
        <taxon>Rhodocyclales</taxon>
        <taxon>Zoogloeaceae</taxon>
        <taxon>Thauera</taxon>
    </lineage>
</organism>
<name>A0A235EVA8_9RHOO</name>
<protein>
    <recommendedName>
        <fullName evidence="3">DUF1643 domain-containing protein</fullName>
    </recommendedName>
</protein>
<dbReference type="AlphaFoldDB" id="A0A235EVA8"/>
<evidence type="ECO:0008006" key="3">
    <source>
        <dbReference type="Google" id="ProtNLM"/>
    </source>
</evidence>
<evidence type="ECO:0000313" key="1">
    <source>
        <dbReference type="EMBL" id="OYD52517.1"/>
    </source>
</evidence>